<protein>
    <recommendedName>
        <fullName evidence="2">AMIN-like domain-containing protein</fullName>
    </recommendedName>
</protein>
<evidence type="ECO:0000259" key="2">
    <source>
        <dbReference type="Pfam" id="PF24837"/>
    </source>
</evidence>
<dbReference type="OrthoDB" id="3393679at2"/>
<organism evidence="3 4">
    <name type="scientific">Brachybacterium ginsengisoli</name>
    <dbReference type="NCBI Taxonomy" id="1331682"/>
    <lineage>
        <taxon>Bacteria</taxon>
        <taxon>Bacillati</taxon>
        <taxon>Actinomycetota</taxon>
        <taxon>Actinomycetes</taxon>
        <taxon>Micrococcales</taxon>
        <taxon>Dermabacteraceae</taxon>
        <taxon>Brachybacterium</taxon>
    </lineage>
</organism>
<dbReference type="Proteomes" id="UP000217889">
    <property type="component" value="Chromosome"/>
</dbReference>
<keyword evidence="1" id="KW-0732">Signal</keyword>
<gene>
    <name evidence="3" type="ORF">CFK41_17260</name>
</gene>
<feature type="chain" id="PRO_5012855406" description="AMIN-like domain-containing protein" evidence="1">
    <location>
        <begin position="29"/>
        <end position="182"/>
    </location>
</feature>
<feature type="signal peptide" evidence="1">
    <location>
        <begin position="1"/>
        <end position="28"/>
    </location>
</feature>
<dbReference type="EMBL" id="CP023564">
    <property type="protein sequence ID" value="ATG56334.1"/>
    <property type="molecule type" value="Genomic_DNA"/>
</dbReference>
<proteinExistence type="predicted"/>
<dbReference type="RefSeq" id="WP_096800794.1">
    <property type="nucleotide sequence ID" value="NZ_CP023564.1"/>
</dbReference>
<evidence type="ECO:0000256" key="1">
    <source>
        <dbReference type="SAM" id="SignalP"/>
    </source>
</evidence>
<name>A0A291H1U2_9MICO</name>
<reference evidence="3 4" key="1">
    <citation type="journal article" date="2014" name="Int. J. Syst. Evol. Microbiol.">
        <title>Brachybacterium ginsengisoli sp. nov., isolated from soil of a ginseng field.</title>
        <authorList>
            <person name="Hoang V.A."/>
            <person name="Kim Y.J."/>
            <person name="Nguyen N.L."/>
            <person name="Yang D.C."/>
        </authorList>
    </citation>
    <scope>NUCLEOTIDE SEQUENCE [LARGE SCALE GENOMIC DNA]</scope>
    <source>
        <strain evidence="3 4">DCY80</strain>
    </source>
</reference>
<dbReference type="InterPro" id="IPR056303">
    <property type="entry name" value="AMIN-like"/>
</dbReference>
<dbReference type="KEGG" id="bgg:CFK41_17260"/>
<dbReference type="AlphaFoldDB" id="A0A291H1U2"/>
<feature type="domain" description="AMIN-like" evidence="2">
    <location>
        <begin position="50"/>
        <end position="180"/>
    </location>
</feature>
<dbReference type="Pfam" id="PF24837">
    <property type="entry name" value="AMIN-like"/>
    <property type="match status" value="1"/>
</dbReference>
<sequence>MKKRILSALASGALLLGLGLVAPASAGAAPYCGIRWGSLPESSSGMSSAQVEDLRPGRHDCFDRLVVDLEGDVNGYSVAYVSRVSQLGSGTTVPLSGDADLQILVNAPAYDSRGDATYSPRTPSRAVDVSGYRTFRQVAFTGSFEGQTLIGLGVRARLPMRAFVLDGPGTGSRLVVDVAHSW</sequence>
<evidence type="ECO:0000313" key="4">
    <source>
        <dbReference type="Proteomes" id="UP000217889"/>
    </source>
</evidence>
<evidence type="ECO:0000313" key="3">
    <source>
        <dbReference type="EMBL" id="ATG56334.1"/>
    </source>
</evidence>
<accession>A0A291H1U2</accession>
<keyword evidence="4" id="KW-1185">Reference proteome</keyword>